<feature type="transmembrane region" description="Helical" evidence="6">
    <location>
        <begin position="43"/>
        <end position="62"/>
    </location>
</feature>
<dbReference type="SUPFAM" id="SSF56281">
    <property type="entry name" value="Metallo-hydrolase/oxidoreductase"/>
    <property type="match status" value="1"/>
</dbReference>
<dbReference type="InterPro" id="IPR035681">
    <property type="entry name" value="ComA-like_MBL"/>
</dbReference>
<evidence type="ECO:0000256" key="3">
    <source>
        <dbReference type="ARBA" id="ARBA00022692"/>
    </source>
</evidence>
<dbReference type="EMBL" id="CP095071">
    <property type="protein sequence ID" value="UOQ86064.1"/>
    <property type="molecule type" value="Genomic_DNA"/>
</dbReference>
<dbReference type="Pfam" id="PF00753">
    <property type="entry name" value="Lactamase_B"/>
    <property type="match status" value="1"/>
</dbReference>
<proteinExistence type="predicted"/>
<keyword evidence="2" id="KW-1003">Cell membrane</keyword>
<feature type="transmembrane region" description="Helical" evidence="6">
    <location>
        <begin position="382"/>
        <end position="410"/>
    </location>
</feature>
<dbReference type="InterPro" id="IPR004477">
    <property type="entry name" value="ComEC_N"/>
</dbReference>
<evidence type="ECO:0000256" key="2">
    <source>
        <dbReference type="ARBA" id="ARBA00022475"/>
    </source>
</evidence>
<dbReference type="PANTHER" id="PTHR30619">
    <property type="entry name" value="DNA INTERNALIZATION/COMPETENCE PROTEIN COMEC/REC2"/>
    <property type="match status" value="1"/>
</dbReference>
<evidence type="ECO:0000313" key="8">
    <source>
        <dbReference type="EMBL" id="UOQ86064.1"/>
    </source>
</evidence>
<reference evidence="8 9" key="1">
    <citation type="submission" date="2022-04" db="EMBL/GenBank/DDBJ databases">
        <title>Gracilibacillus sp. isolated from saltern.</title>
        <authorList>
            <person name="Won M."/>
            <person name="Lee C.-M."/>
            <person name="Woen H.-Y."/>
            <person name="Kwon S.-W."/>
        </authorList>
    </citation>
    <scope>NUCLEOTIDE SEQUENCE [LARGE SCALE GENOMIC DNA]</scope>
    <source>
        <strain evidence="8 9">SSPM10-3</strain>
    </source>
</reference>
<dbReference type="PANTHER" id="PTHR30619:SF1">
    <property type="entry name" value="RECOMBINATION PROTEIN 2"/>
    <property type="match status" value="1"/>
</dbReference>
<evidence type="ECO:0000313" key="9">
    <source>
        <dbReference type="Proteomes" id="UP000831537"/>
    </source>
</evidence>
<keyword evidence="4 6" id="KW-1133">Transmembrane helix</keyword>
<evidence type="ECO:0000259" key="7">
    <source>
        <dbReference type="SMART" id="SM00849"/>
    </source>
</evidence>
<dbReference type="InterPro" id="IPR001279">
    <property type="entry name" value="Metallo-B-lactamas"/>
</dbReference>
<feature type="transmembrane region" description="Helical" evidence="6">
    <location>
        <begin position="231"/>
        <end position="254"/>
    </location>
</feature>
<feature type="transmembrane region" description="Helical" evidence="6">
    <location>
        <begin position="302"/>
        <end position="319"/>
    </location>
</feature>
<feature type="transmembrane region" description="Helical" evidence="6">
    <location>
        <begin position="448"/>
        <end position="467"/>
    </location>
</feature>
<evidence type="ECO:0000256" key="6">
    <source>
        <dbReference type="SAM" id="Phobius"/>
    </source>
</evidence>
<dbReference type="Gene3D" id="3.60.15.10">
    <property type="entry name" value="Ribonuclease Z/Hydroxyacylglutathione hydrolase-like"/>
    <property type="match status" value="1"/>
</dbReference>
<gene>
    <name evidence="8" type="ORF">MUN87_03965</name>
</gene>
<evidence type="ECO:0000256" key="4">
    <source>
        <dbReference type="ARBA" id="ARBA00022989"/>
    </source>
</evidence>
<feature type="transmembrane region" description="Helical" evidence="6">
    <location>
        <begin position="476"/>
        <end position="495"/>
    </location>
</feature>
<organism evidence="8 9">
    <name type="scientific">Gracilibacillus salinarum</name>
    <dbReference type="NCBI Taxonomy" id="2932255"/>
    <lineage>
        <taxon>Bacteria</taxon>
        <taxon>Bacillati</taxon>
        <taxon>Bacillota</taxon>
        <taxon>Bacilli</taxon>
        <taxon>Bacillales</taxon>
        <taxon>Bacillaceae</taxon>
        <taxon>Gracilibacillus</taxon>
    </lineage>
</organism>
<dbReference type="InterPro" id="IPR052159">
    <property type="entry name" value="Competence_DNA_uptake"/>
</dbReference>
<name>A0ABY4GP71_9BACI</name>
<dbReference type="Pfam" id="PF13567">
    <property type="entry name" value="DUF4131"/>
    <property type="match status" value="1"/>
</dbReference>
<comment type="subcellular location">
    <subcellularLocation>
        <location evidence="1">Cell membrane</location>
        <topology evidence="1">Multi-pass membrane protein</topology>
    </subcellularLocation>
</comment>
<keyword evidence="5 6" id="KW-0472">Membrane</keyword>
<dbReference type="NCBIfam" id="TIGR00360">
    <property type="entry name" value="ComEC_N-term"/>
    <property type="match status" value="1"/>
</dbReference>
<dbReference type="RefSeq" id="WP_244746386.1">
    <property type="nucleotide sequence ID" value="NZ_CP095071.1"/>
</dbReference>
<protein>
    <submittedName>
        <fullName evidence="8">DNA internalization-related competence protein ComEC/Rec2</fullName>
    </submittedName>
</protein>
<dbReference type="InterPro" id="IPR004797">
    <property type="entry name" value="Competence_ComEC/Rec2"/>
</dbReference>
<dbReference type="NCBIfam" id="TIGR00361">
    <property type="entry name" value="ComEC_Rec2"/>
    <property type="match status" value="1"/>
</dbReference>
<feature type="transmembrane region" description="Helical" evidence="6">
    <location>
        <begin position="351"/>
        <end position="375"/>
    </location>
</feature>
<dbReference type="Pfam" id="PF03772">
    <property type="entry name" value="Competence"/>
    <property type="match status" value="1"/>
</dbReference>
<sequence>MYQRLHWYVIIYLICVIFNDGNFWWILLIMAVLGLILHYCFRFTNLFITSLILFAFFAFFQIPSLDISKSLNTASSTLQGKIVSMVEEQSQFLRFTLETSDENLVQVYLYPSTDQFSSNLDMFRTGATCHLTGQFDTITPKRNPGQFDYKHYLASQGIHYQFVMEPIYNNECEGQSFLQNVYDTRRQHLSQMKEQLSSDTFSWYAALLFGDRQYLDDEIVALFQNWNLSHLLAISGLHVGFIIAITYFLLLFLFRMTLERAQLLIGCFLILYPLMAGGAASVWRASLLAVVLIAIHKSSVKLAITDSLSIVFLLMVFVHPYSIYSLAFQFSFMVTFAIILSRKVISGSLSYTWIVIRISLVSMLVILPFQLLHFYQFQPLSVLLNLIIIPYFTLIVMPFLIVIFSLSFFLPSVLSIADRLFLDMHDSVIENIYKMNDWLSVPWVTGEFPSEFIIPYYCLMYVMFYFWEKKQLVRSFFFSAALVTLLVMITIKPYLSKFGYVTMLDIGQGDAIVVELPYRKGVIIIDAAGTMSADFSSPSTKNYDQIIDPFLKSKGITEIDAIILSHEDHDHIGSVSGILKHYNVNAVITSPFFDQSQLVEWKGMSRADFITFKSGDQFYIDKQLFQVISPVFDMSDPNENSLVIKTVFGKDTWLFTGDIGESGEAALAKQFPGEEVDVLKVAHHGSKTSTSENYLDTIQPKLALISVGVNNRYGHPDQEVVDRLLKNGIKILRTDINGAIIYKFSSNSGTVSTYLP</sequence>
<dbReference type="SMART" id="SM00849">
    <property type="entry name" value="Lactamase_B"/>
    <property type="match status" value="1"/>
</dbReference>
<feature type="transmembrane region" description="Helical" evidence="6">
    <location>
        <begin position="6"/>
        <end position="36"/>
    </location>
</feature>
<evidence type="ECO:0000256" key="5">
    <source>
        <dbReference type="ARBA" id="ARBA00023136"/>
    </source>
</evidence>
<feature type="transmembrane region" description="Helical" evidence="6">
    <location>
        <begin position="263"/>
        <end position="296"/>
    </location>
</feature>
<accession>A0ABY4GP71</accession>
<dbReference type="InterPro" id="IPR025405">
    <property type="entry name" value="DUF4131"/>
</dbReference>
<dbReference type="Proteomes" id="UP000831537">
    <property type="component" value="Chromosome"/>
</dbReference>
<dbReference type="CDD" id="cd07731">
    <property type="entry name" value="ComA-like_MBL-fold"/>
    <property type="match status" value="1"/>
</dbReference>
<keyword evidence="9" id="KW-1185">Reference proteome</keyword>
<dbReference type="InterPro" id="IPR036866">
    <property type="entry name" value="RibonucZ/Hydroxyglut_hydro"/>
</dbReference>
<feature type="domain" description="Metallo-beta-lactamase" evidence="7">
    <location>
        <begin position="508"/>
        <end position="709"/>
    </location>
</feature>
<keyword evidence="3 6" id="KW-0812">Transmembrane</keyword>
<evidence type="ECO:0000256" key="1">
    <source>
        <dbReference type="ARBA" id="ARBA00004651"/>
    </source>
</evidence>